<comment type="subcellular location">
    <subcellularLocation>
        <location evidence="2">Mitochondrion</location>
    </subcellularLocation>
</comment>
<evidence type="ECO:0000256" key="10">
    <source>
        <dbReference type="ARBA" id="ARBA00052810"/>
    </source>
</evidence>
<reference evidence="18" key="1">
    <citation type="submission" date="2022-01" db="EMBL/GenBank/DDBJ databases">
        <authorList>
            <person name="King R."/>
        </authorList>
    </citation>
    <scope>NUCLEOTIDE SEQUENCE</scope>
</reference>
<sequence>MNSLKCLTISRQHGLLITRNFSTSNLNLANHKCKVLIVGGGGGGTAVGAKLCFKYGAGSVMFLEPSDRHYYQPMFTLIGGGMKKLENSYKSMKSVLPSKAEWKKDRAVAFDPKSNRVETEKGDIIEYDYMVVSTGIELNYHKIPGLVDALENPNSQVVSNYSPKYVTNVFKAFEKFNGGNAIFTFPASPVKCPGAPQKICYIFEHYLRKNHKRNDAKVYYNTALPVIFGVKHYADSLWLVVKNRDINVNLSTNLIEVNSEAKKATFENIVTKERTTTDFGLLHAVPPMSTPSALREHSGDLVNELGFVEVHKHTMQSVRYPNVFAIGDCANSPNSKTAAAVAGQCHVVYRNLVDVMEGKKPSKSYDGYASCPLVTGYNTCILAEFDYNLQPLETFPFDQSKERLSMLIAKKDFMAPLYWYGLANGLWNGPGFIRKALNIFR</sequence>
<dbReference type="GO" id="GO:0070221">
    <property type="term" value="P:sulfide oxidation, using sulfide:quinone oxidoreductase"/>
    <property type="evidence" value="ECO:0007669"/>
    <property type="project" value="TreeGrafter"/>
</dbReference>
<evidence type="ECO:0000256" key="9">
    <source>
        <dbReference type="ARBA" id="ARBA00051038"/>
    </source>
</evidence>
<evidence type="ECO:0000256" key="4">
    <source>
        <dbReference type="ARBA" id="ARBA00022719"/>
    </source>
</evidence>
<evidence type="ECO:0000256" key="13">
    <source>
        <dbReference type="ARBA" id="ARBA00060891"/>
    </source>
</evidence>
<keyword evidence="3" id="KW-0285">Flavoprotein</keyword>
<dbReference type="InterPro" id="IPR015904">
    <property type="entry name" value="Sulphide_quinone_reductase"/>
</dbReference>
<dbReference type="SUPFAM" id="SSF51905">
    <property type="entry name" value="FAD/NAD(P)-binding domain"/>
    <property type="match status" value="2"/>
</dbReference>
<evidence type="ECO:0000256" key="3">
    <source>
        <dbReference type="ARBA" id="ARBA00022630"/>
    </source>
</evidence>
<dbReference type="PANTHER" id="PTHR10632:SF2">
    <property type="entry name" value="SULFIDE:QUINONE OXIDOREDUCTASE, MITOCHONDRIAL"/>
    <property type="match status" value="1"/>
</dbReference>
<dbReference type="GO" id="GO:0048038">
    <property type="term" value="F:quinone binding"/>
    <property type="evidence" value="ECO:0007669"/>
    <property type="project" value="UniProtKB-KW"/>
</dbReference>
<dbReference type="FunFam" id="3.50.50.60:FF:000034">
    <property type="entry name" value="sulfide:quinone oxidoreductase, mitochondrial"/>
    <property type="match status" value="1"/>
</dbReference>
<dbReference type="EMBL" id="OU895877">
    <property type="protein sequence ID" value="CAG9800696.1"/>
    <property type="molecule type" value="Genomic_DNA"/>
</dbReference>
<name>A0A9N9RLV6_9DIPT</name>
<keyword evidence="4" id="KW-0874">Quinone</keyword>
<gene>
    <name evidence="18" type="ORF">CHIRRI_LOCUS3635</name>
</gene>
<keyword evidence="7" id="KW-0560">Oxidoreductase</keyword>
<reference evidence="18" key="2">
    <citation type="submission" date="2022-10" db="EMBL/GenBank/DDBJ databases">
        <authorList>
            <consortium name="ENA_rothamsted_submissions"/>
            <consortium name="culmorum"/>
            <person name="King R."/>
        </authorList>
    </citation>
    <scope>NUCLEOTIDE SEQUENCE</scope>
</reference>
<protein>
    <recommendedName>
        <fullName evidence="15">Sulfide:quinone oxidoreductase, mitochondrial</fullName>
        <ecNumber evidence="14">1.8.5.8</ecNumber>
    </recommendedName>
    <alternativeName>
        <fullName evidence="16">Sulfide quinone oxidoreductase</fullName>
    </alternativeName>
</protein>
<comment type="catalytic activity">
    <reaction evidence="9">
        <text>ubiquinone-10 + hydrogen sulfide + sulfite + 2 H(+) = ubiquinol-10 + thiosulfate</text>
        <dbReference type="Rhea" id="RHEA:38359"/>
        <dbReference type="ChEBI" id="CHEBI:15378"/>
        <dbReference type="ChEBI" id="CHEBI:17359"/>
        <dbReference type="ChEBI" id="CHEBI:29919"/>
        <dbReference type="ChEBI" id="CHEBI:33542"/>
        <dbReference type="ChEBI" id="CHEBI:46245"/>
        <dbReference type="ChEBI" id="CHEBI:64183"/>
    </reaction>
    <physiologicalReaction direction="left-to-right" evidence="9">
        <dbReference type="Rhea" id="RHEA:38360"/>
    </physiologicalReaction>
</comment>
<accession>A0A9N9RLV6</accession>
<dbReference type="OrthoDB" id="5376590at2759"/>
<evidence type="ECO:0000313" key="18">
    <source>
        <dbReference type="EMBL" id="CAG9800696.1"/>
    </source>
</evidence>
<dbReference type="EC" id="1.8.5.8" evidence="14"/>
<keyword evidence="6" id="KW-0809">Transit peptide</keyword>
<dbReference type="GO" id="GO:0071949">
    <property type="term" value="F:FAD binding"/>
    <property type="evidence" value="ECO:0007669"/>
    <property type="project" value="TreeGrafter"/>
</dbReference>
<feature type="domain" description="FAD/NAD(P)-binding" evidence="17">
    <location>
        <begin position="34"/>
        <end position="150"/>
    </location>
</feature>
<evidence type="ECO:0000256" key="16">
    <source>
        <dbReference type="ARBA" id="ARBA00082958"/>
    </source>
</evidence>
<evidence type="ECO:0000256" key="2">
    <source>
        <dbReference type="ARBA" id="ARBA00004173"/>
    </source>
</evidence>
<dbReference type="InterPro" id="IPR036188">
    <property type="entry name" value="FAD/NAD-bd_sf"/>
</dbReference>
<evidence type="ECO:0000259" key="17">
    <source>
        <dbReference type="Pfam" id="PF07992"/>
    </source>
</evidence>
<evidence type="ECO:0000256" key="1">
    <source>
        <dbReference type="ARBA" id="ARBA00001974"/>
    </source>
</evidence>
<evidence type="ECO:0000256" key="6">
    <source>
        <dbReference type="ARBA" id="ARBA00022946"/>
    </source>
</evidence>
<evidence type="ECO:0000256" key="11">
    <source>
        <dbReference type="ARBA" id="ARBA00052986"/>
    </source>
</evidence>
<comment type="catalytic activity">
    <reaction evidence="10">
        <text>ubiquinone-10 + hydrogen sulfide + glutathione + H(+) = S-sulfanylglutathione + ubiquinol-10</text>
        <dbReference type="Rhea" id="RHEA:62608"/>
        <dbReference type="ChEBI" id="CHEBI:15378"/>
        <dbReference type="ChEBI" id="CHEBI:29919"/>
        <dbReference type="ChEBI" id="CHEBI:46245"/>
        <dbReference type="ChEBI" id="CHEBI:57925"/>
        <dbReference type="ChEBI" id="CHEBI:58905"/>
        <dbReference type="ChEBI" id="CHEBI:64183"/>
    </reaction>
    <physiologicalReaction direction="left-to-right" evidence="10">
        <dbReference type="Rhea" id="RHEA:62609"/>
    </physiologicalReaction>
</comment>
<evidence type="ECO:0000256" key="5">
    <source>
        <dbReference type="ARBA" id="ARBA00022827"/>
    </source>
</evidence>
<keyword evidence="8" id="KW-0496">Mitochondrion</keyword>
<dbReference type="GO" id="GO:0070224">
    <property type="term" value="F:sulfide:quinone oxidoreductase activity"/>
    <property type="evidence" value="ECO:0007669"/>
    <property type="project" value="TreeGrafter"/>
</dbReference>
<dbReference type="Proteomes" id="UP001153620">
    <property type="component" value="Chromosome 1"/>
</dbReference>
<organism evidence="18 19">
    <name type="scientific">Chironomus riparius</name>
    <dbReference type="NCBI Taxonomy" id="315576"/>
    <lineage>
        <taxon>Eukaryota</taxon>
        <taxon>Metazoa</taxon>
        <taxon>Ecdysozoa</taxon>
        <taxon>Arthropoda</taxon>
        <taxon>Hexapoda</taxon>
        <taxon>Insecta</taxon>
        <taxon>Pterygota</taxon>
        <taxon>Neoptera</taxon>
        <taxon>Endopterygota</taxon>
        <taxon>Diptera</taxon>
        <taxon>Nematocera</taxon>
        <taxon>Chironomoidea</taxon>
        <taxon>Chironomidae</taxon>
        <taxon>Chironominae</taxon>
        <taxon>Chironomus</taxon>
    </lineage>
</organism>
<dbReference type="InterPro" id="IPR023753">
    <property type="entry name" value="FAD/NAD-binding_dom"/>
</dbReference>
<evidence type="ECO:0000256" key="7">
    <source>
        <dbReference type="ARBA" id="ARBA00023002"/>
    </source>
</evidence>
<evidence type="ECO:0000256" key="15">
    <source>
        <dbReference type="ARBA" id="ARBA00070160"/>
    </source>
</evidence>
<comment type="cofactor">
    <cofactor evidence="1">
        <name>FAD</name>
        <dbReference type="ChEBI" id="CHEBI:57692"/>
    </cofactor>
</comment>
<evidence type="ECO:0000256" key="8">
    <source>
        <dbReference type="ARBA" id="ARBA00023128"/>
    </source>
</evidence>
<dbReference type="GO" id="GO:0106436">
    <property type="term" value="F:glutathione-dependent sulfide quinone oxidoreductase activity"/>
    <property type="evidence" value="ECO:0007669"/>
    <property type="project" value="UniProtKB-EC"/>
</dbReference>
<dbReference type="AlphaFoldDB" id="A0A9N9RLV6"/>
<dbReference type="GO" id="GO:0005739">
    <property type="term" value="C:mitochondrion"/>
    <property type="evidence" value="ECO:0007669"/>
    <property type="project" value="UniProtKB-SubCell"/>
</dbReference>
<comment type="function">
    <text evidence="12">Catalyzes the oxidation of hydrogen sulfide with the help of a quinone, such as ubiquinone-10, giving rise to thiosulfate and ultimately to sulfane (molecular sulfur) atoms. Requires an additional electron acceptor; can use sulfite, sulfide or cyanide (in vitro). It is believed the in vivo electron acceptor is glutathione.</text>
</comment>
<dbReference type="Pfam" id="PF07992">
    <property type="entry name" value="Pyr_redox_2"/>
    <property type="match status" value="1"/>
</dbReference>
<evidence type="ECO:0000256" key="14">
    <source>
        <dbReference type="ARBA" id="ARBA00066447"/>
    </source>
</evidence>
<keyword evidence="19" id="KW-1185">Reference proteome</keyword>
<keyword evidence="5" id="KW-0274">FAD</keyword>
<comment type="similarity">
    <text evidence="13">Belongs to the SQRD family.</text>
</comment>
<dbReference type="Gene3D" id="3.50.50.60">
    <property type="entry name" value="FAD/NAD(P)-binding domain"/>
    <property type="match status" value="2"/>
</dbReference>
<comment type="catalytic activity">
    <reaction evidence="11">
        <text>a quinone + hydrogen sulfide + glutathione + H(+) = S-sulfanylglutathione + a quinol</text>
        <dbReference type="Rhea" id="RHEA:55156"/>
        <dbReference type="ChEBI" id="CHEBI:15378"/>
        <dbReference type="ChEBI" id="CHEBI:24646"/>
        <dbReference type="ChEBI" id="CHEBI:29919"/>
        <dbReference type="ChEBI" id="CHEBI:57925"/>
        <dbReference type="ChEBI" id="CHEBI:58905"/>
        <dbReference type="ChEBI" id="CHEBI:132124"/>
        <dbReference type="EC" id="1.8.5.8"/>
    </reaction>
    <physiologicalReaction direction="left-to-right" evidence="11">
        <dbReference type="Rhea" id="RHEA:55157"/>
    </physiologicalReaction>
</comment>
<proteinExistence type="inferred from homology"/>
<dbReference type="PANTHER" id="PTHR10632">
    <property type="entry name" value="SULFIDE:QUINONE OXIDOREDUCTASE"/>
    <property type="match status" value="1"/>
</dbReference>
<evidence type="ECO:0000313" key="19">
    <source>
        <dbReference type="Proteomes" id="UP001153620"/>
    </source>
</evidence>
<evidence type="ECO:0000256" key="12">
    <source>
        <dbReference type="ARBA" id="ARBA00059167"/>
    </source>
</evidence>